<dbReference type="OrthoDB" id="3322489at2"/>
<dbReference type="AlphaFoldDB" id="A0A167CUT4"/>
<gene>
    <name evidence="3" type="ORF">N476_22415</name>
</gene>
<dbReference type="InterPro" id="IPR027417">
    <property type="entry name" value="P-loop_NTPase"/>
</dbReference>
<dbReference type="SUPFAM" id="SSF52540">
    <property type="entry name" value="P-loop containing nucleoside triphosphate hydrolases"/>
    <property type="match status" value="1"/>
</dbReference>
<evidence type="ECO:0000313" key="4">
    <source>
        <dbReference type="Proteomes" id="UP000076503"/>
    </source>
</evidence>
<dbReference type="RefSeq" id="WP_063363213.1">
    <property type="nucleotide sequence ID" value="NZ_AUXZ01000094.1"/>
</dbReference>
<dbReference type="PATRIC" id="fig|1365251.3.peg.3948"/>
<dbReference type="InterPro" id="IPR051396">
    <property type="entry name" value="Bact_Antivir_Def_Nuclease"/>
</dbReference>
<dbReference type="Pfam" id="PF13175">
    <property type="entry name" value="AAA_15"/>
    <property type="match status" value="1"/>
</dbReference>
<protein>
    <submittedName>
        <fullName evidence="3">Uncharacterized protein</fullName>
    </submittedName>
</protein>
<dbReference type="Pfam" id="PF20469">
    <property type="entry name" value="OLD-like_TOPRIM"/>
    <property type="match status" value="1"/>
</dbReference>
<feature type="domain" description="Endonuclease GajA/Old nuclease/RecF-like AAA" evidence="1">
    <location>
        <begin position="1"/>
        <end position="388"/>
    </location>
</feature>
<comment type="caution">
    <text evidence="3">The sequence shown here is derived from an EMBL/GenBank/DDBJ whole genome shotgun (WGS) entry which is preliminary data.</text>
</comment>
<dbReference type="CDD" id="cd01026">
    <property type="entry name" value="TOPRIM_OLD"/>
    <property type="match status" value="1"/>
</dbReference>
<organism evidence="3 4">
    <name type="scientific">Pseudoalteromonas luteoviolacea H33</name>
    <dbReference type="NCBI Taxonomy" id="1365251"/>
    <lineage>
        <taxon>Bacteria</taxon>
        <taxon>Pseudomonadati</taxon>
        <taxon>Pseudomonadota</taxon>
        <taxon>Gammaproteobacteria</taxon>
        <taxon>Alteromonadales</taxon>
        <taxon>Pseudoalteromonadaceae</taxon>
        <taxon>Pseudoalteromonas</taxon>
    </lineage>
</organism>
<dbReference type="Gene3D" id="3.40.50.300">
    <property type="entry name" value="P-loop containing nucleotide triphosphate hydrolases"/>
    <property type="match status" value="2"/>
</dbReference>
<evidence type="ECO:0000259" key="1">
    <source>
        <dbReference type="Pfam" id="PF13175"/>
    </source>
</evidence>
<accession>A0A167CUT4</accession>
<dbReference type="InterPro" id="IPR034139">
    <property type="entry name" value="TOPRIM_OLD"/>
</dbReference>
<dbReference type="PANTHER" id="PTHR43581">
    <property type="entry name" value="ATP/GTP PHOSPHATASE"/>
    <property type="match status" value="1"/>
</dbReference>
<evidence type="ECO:0000259" key="2">
    <source>
        <dbReference type="Pfam" id="PF20469"/>
    </source>
</evidence>
<proteinExistence type="predicted"/>
<reference evidence="3 4" key="1">
    <citation type="submission" date="2013-07" db="EMBL/GenBank/DDBJ databases">
        <title>Comparative Genomic and Metabolomic Analysis of Twelve Strains of Pseudoalteromonas luteoviolacea.</title>
        <authorList>
            <person name="Vynne N.G."/>
            <person name="Mansson M."/>
            <person name="Gram L."/>
        </authorList>
    </citation>
    <scope>NUCLEOTIDE SEQUENCE [LARGE SCALE GENOMIC DNA]</scope>
    <source>
        <strain evidence="3 4">H33</strain>
    </source>
</reference>
<name>A0A167CUT4_9GAMM</name>
<dbReference type="InterPro" id="IPR041685">
    <property type="entry name" value="AAA_GajA/Old/RecF-like"/>
</dbReference>
<sequence length="738" mass="83115">MHISRLNLVNYRNFKNVKLNFNKGINTVIGENASGKTNLFRAMRLLLDNSMPRSSTKLSEGDFCRSLGSWKGHWIIISCEFDDISSDEASQSLFLHGNGNIEGEEEIVTKATYNLIFRPKAHIRQAISTITEGDTTALEEYLNDISIDDYETVLTGKSTANFADPEVYKAIVGDFDAVVFPNELNNPEIGIRLPYILNMPNEVSFTFIKALRDVVSDFHNNRTNPLLTLLKNKSGEVSQEDFQPIAELIGTLNENIEGLNDVCDVRDDIASTVDDTVGDTYSPNSISIRSSLTDDSDQLFQSLKLFVAESNDEHEGAIHEMSLGGANLLYLTLRILEFKYQRANQSIANFLLIEEPEAHIHTHIQKSLFDNIKYENTQIIYSTHSSHISEVSNIKNMNIIGLVDGNCEVFQPAKGLTNEQTGFVQRYLDAIRSNLLFARSVILVEGDAEEILVPILFKKSTGISLDEMGISLVNIRSTGFENIAMLFNDERIRKRCSIITDLDSAFFDTEIQEEDSEPLKKKKRKAKGSEESGANRKLILDEFCDNNSWLSPFYAEHTFEVDFIKSSNSVYLKNVVEDVYVDPATRITAKEDLSNADIAISGMRALTMANHQGKGWFAITLGKAINFKVAIPEYILEAIRFAHGEFNPDLTLKILSYRFKSIKEHVAEGKKYIKKAEEDGDMELKSRCESYLLPLETGIEVFAPKWDVFDSSTGDINELKASFIADFPTENHHLLERI</sequence>
<dbReference type="Proteomes" id="UP000076503">
    <property type="component" value="Unassembled WGS sequence"/>
</dbReference>
<evidence type="ECO:0000313" key="3">
    <source>
        <dbReference type="EMBL" id="KZN48094.1"/>
    </source>
</evidence>
<feature type="domain" description="OLD protein-like TOPRIM" evidence="2">
    <location>
        <begin position="436"/>
        <end position="503"/>
    </location>
</feature>
<dbReference type="PANTHER" id="PTHR43581:SF4">
    <property type="entry name" value="ATP_GTP PHOSPHATASE"/>
    <property type="match status" value="1"/>
</dbReference>
<dbReference type="EMBL" id="AUXZ01000094">
    <property type="protein sequence ID" value="KZN48094.1"/>
    <property type="molecule type" value="Genomic_DNA"/>
</dbReference>